<protein>
    <recommendedName>
        <fullName evidence="4">Competence protein CoiA</fullName>
    </recommendedName>
</protein>
<evidence type="ECO:0008006" key="4">
    <source>
        <dbReference type="Google" id="ProtNLM"/>
    </source>
</evidence>
<dbReference type="AlphaFoldDB" id="A0A418YQ97"/>
<feature type="compositionally biased region" description="Basic and acidic residues" evidence="1">
    <location>
        <begin position="240"/>
        <end position="256"/>
    </location>
</feature>
<evidence type="ECO:0000256" key="1">
    <source>
        <dbReference type="SAM" id="MobiDB-lite"/>
    </source>
</evidence>
<gene>
    <name evidence="2" type="ORF">D0Z70_15480</name>
</gene>
<feature type="region of interest" description="Disordered" evidence="1">
    <location>
        <begin position="233"/>
        <end position="256"/>
    </location>
</feature>
<comment type="caution">
    <text evidence="2">The sequence shown here is derived from an EMBL/GenBank/DDBJ whole genome shotgun (WGS) entry which is preliminary data.</text>
</comment>
<evidence type="ECO:0000313" key="2">
    <source>
        <dbReference type="EMBL" id="RJG53648.1"/>
    </source>
</evidence>
<keyword evidence="3" id="KW-1185">Reference proteome</keyword>
<dbReference type="EMBL" id="QVRA01000014">
    <property type="protein sequence ID" value="RJG53648.1"/>
    <property type="molecule type" value="Genomic_DNA"/>
</dbReference>
<dbReference type="Proteomes" id="UP000283469">
    <property type="component" value="Unassembled WGS sequence"/>
</dbReference>
<evidence type="ECO:0000313" key="3">
    <source>
        <dbReference type="Proteomes" id="UP000283469"/>
    </source>
</evidence>
<sequence>MVGAPLPINPFGYTDHRPFAAFGVELVYGRQVDGTLTHISEAQRGLACACTCPACGRTLIARKGRIKVEHFGHYGQGTGCGRNAETNAHIWAKEVLGREKRILLPPVGAQIGRETLQIHGQGFFTFAHAELEKILDDLVPDVVLTTRDGQRLLVEVYVTHACGPEKIAKLKDRGLATLEIDLSAWRKSDDREQIEKALIETAPRTWLYNRKEDAAEAKLRALIEQRAAAAAEAQRKRHERAAQAEEARATKARRERDAKVDKVRRALVAARKSRCAAGLAELAAINQDPDNCHLLLPGTSSCGFLVPNARWQAALLVRMIEVRIGEEFYLPHINLDSAVRAIDDCIHALFHAELSDDVKAALPPDLLDLPLPRQAVEDYLYYLCAMGLLQSDGLDGFEVHHDRAEALARQQARWRLRTERRAATDRIIARMMGTLPGFEWQGFDEAAWAAAPIPGFDQSLAALLEADQPRWSAFEGALLAVLHMVDGGETVAEGLSLPVQGAMLRAEERARVRRMAEADARGHRLSMAAEAVFGTQANSWLYVPPDADAPIWRARNGEPGLVEALLELEAIGKVRRAKAAKQALAAECRSLLKGEADKALGPGLTDPFLNNYSSHLQASPWAVCVDQAGLHLARGELDRWRKRDKRARRR</sequence>
<organism evidence="2 3">
    <name type="scientific">Sphingobium terrigena</name>
    <dbReference type="NCBI Taxonomy" id="2304063"/>
    <lineage>
        <taxon>Bacteria</taxon>
        <taxon>Pseudomonadati</taxon>
        <taxon>Pseudomonadota</taxon>
        <taxon>Alphaproteobacteria</taxon>
        <taxon>Sphingomonadales</taxon>
        <taxon>Sphingomonadaceae</taxon>
        <taxon>Sphingobium</taxon>
    </lineage>
</organism>
<name>A0A418YQ97_9SPHN</name>
<accession>A0A418YQ97</accession>
<proteinExistence type="predicted"/>
<reference evidence="2 3" key="1">
    <citation type="submission" date="2018-08" db="EMBL/GenBank/DDBJ databases">
        <title>Sphingobium sp. EO9.</title>
        <authorList>
            <person name="Park Y."/>
            <person name="Kim K.H."/>
            <person name="Jeon C.O."/>
        </authorList>
    </citation>
    <scope>NUCLEOTIDE SEQUENCE [LARGE SCALE GENOMIC DNA]</scope>
    <source>
        <strain evidence="2 3">EO9</strain>
    </source>
</reference>